<gene>
    <name evidence="1" type="ORF">ATL39_0151</name>
</gene>
<reference evidence="1 2" key="1">
    <citation type="submission" date="2018-09" db="EMBL/GenBank/DDBJ databases">
        <title>Genomic Encyclopedia of Archaeal and Bacterial Type Strains, Phase II (KMG-II): from individual species to whole genera.</title>
        <authorList>
            <person name="Goeker M."/>
        </authorList>
    </citation>
    <scope>NUCLEOTIDE SEQUENCE [LARGE SCALE GENOMIC DNA]</scope>
    <source>
        <strain evidence="1 2">DSM 17008</strain>
    </source>
</reference>
<sequence>MKLNDGERQKAEVCLKSLDHLTSSNISSMLKQPDINIWIYLSTVQQENTRENIAYLRDKGFILVTWVQSMEWGGTYLNIASTSKLNELYQ</sequence>
<accession>A0A419V798</accession>
<evidence type="ECO:0000313" key="2">
    <source>
        <dbReference type="Proteomes" id="UP000285120"/>
    </source>
</evidence>
<proteinExistence type="predicted"/>
<protein>
    <submittedName>
        <fullName evidence="1">Uncharacterized protein</fullName>
    </submittedName>
</protein>
<dbReference type="EMBL" id="RAPK01000006">
    <property type="protein sequence ID" value="RKD75941.1"/>
    <property type="molecule type" value="Genomic_DNA"/>
</dbReference>
<organism evidence="1 2">
    <name type="scientific">Sinobaca qinghaiensis</name>
    <dbReference type="NCBI Taxonomy" id="342944"/>
    <lineage>
        <taxon>Bacteria</taxon>
        <taxon>Bacillati</taxon>
        <taxon>Bacillota</taxon>
        <taxon>Bacilli</taxon>
        <taxon>Bacillales</taxon>
        <taxon>Sporolactobacillaceae</taxon>
        <taxon>Sinobaca</taxon>
    </lineage>
</organism>
<dbReference type="AlphaFoldDB" id="A0A419V798"/>
<evidence type="ECO:0000313" key="1">
    <source>
        <dbReference type="EMBL" id="RKD75941.1"/>
    </source>
</evidence>
<dbReference type="Proteomes" id="UP000285120">
    <property type="component" value="Unassembled WGS sequence"/>
</dbReference>
<keyword evidence="2" id="KW-1185">Reference proteome</keyword>
<dbReference type="OrthoDB" id="9778320at2"/>
<dbReference type="RefSeq" id="WP_120191366.1">
    <property type="nucleotide sequence ID" value="NZ_RAPK01000006.1"/>
</dbReference>
<comment type="caution">
    <text evidence="1">The sequence shown here is derived from an EMBL/GenBank/DDBJ whole genome shotgun (WGS) entry which is preliminary data.</text>
</comment>
<name>A0A419V798_9BACL</name>